<sequence length="194" mass="20882">MSLFTTDSSNVFGTGVQEAGSYNVKIVKAEAGKAKNSGRETLTLDYQVLDGKYQGGEIRYQTMTWIDDDSEKLKQSIRRFNTLVVALGVGDGVTIESIPQLAKSVLNKKLTVDADWGDPNNKGNVYLEVRGYHLLDPEGSKPNGIKRSDSQSNKQHNGGFNNASTGTPTTPTADPFASSGSGDTVDISDDDLPF</sequence>
<feature type="region of interest" description="Disordered" evidence="1">
    <location>
        <begin position="137"/>
        <end position="194"/>
    </location>
</feature>
<gene>
    <name evidence="2" type="ORF">CNR29_05005</name>
</gene>
<evidence type="ECO:0008006" key="4">
    <source>
        <dbReference type="Google" id="ProtNLM"/>
    </source>
</evidence>
<evidence type="ECO:0000313" key="3">
    <source>
        <dbReference type="Proteomes" id="UP000217918"/>
    </source>
</evidence>
<evidence type="ECO:0000256" key="1">
    <source>
        <dbReference type="SAM" id="MobiDB-lite"/>
    </source>
</evidence>
<dbReference type="EMBL" id="NVYO01000001">
    <property type="protein sequence ID" value="PBQ23396.1"/>
    <property type="molecule type" value="Genomic_DNA"/>
</dbReference>
<dbReference type="Proteomes" id="UP000217918">
    <property type="component" value="Unassembled WGS sequence"/>
</dbReference>
<dbReference type="AlphaFoldDB" id="A0A2A3TXM2"/>
<comment type="caution">
    <text evidence="2">The sequence shown here is derived from an EMBL/GenBank/DDBJ whole genome shotgun (WGS) entry which is preliminary data.</text>
</comment>
<dbReference type="InterPro" id="IPR007731">
    <property type="entry name" value="DUF669"/>
</dbReference>
<dbReference type="Pfam" id="PF05037">
    <property type="entry name" value="DUF669"/>
    <property type="match status" value="1"/>
</dbReference>
<name>A0A2A3TXM2_LEVBR</name>
<proteinExistence type="predicted"/>
<accession>A0A2A3TXM2</accession>
<feature type="compositionally biased region" description="Polar residues" evidence="1">
    <location>
        <begin position="150"/>
        <end position="182"/>
    </location>
</feature>
<protein>
    <recommendedName>
        <fullName evidence="4">DUF669 domain-containing protein</fullName>
    </recommendedName>
</protein>
<evidence type="ECO:0000313" key="2">
    <source>
        <dbReference type="EMBL" id="PBQ23396.1"/>
    </source>
</evidence>
<organism evidence="2 3">
    <name type="scientific">Levilactobacillus brevis</name>
    <name type="common">Lactobacillus brevis</name>
    <dbReference type="NCBI Taxonomy" id="1580"/>
    <lineage>
        <taxon>Bacteria</taxon>
        <taxon>Bacillati</taxon>
        <taxon>Bacillota</taxon>
        <taxon>Bacilli</taxon>
        <taxon>Lactobacillales</taxon>
        <taxon>Lactobacillaceae</taxon>
        <taxon>Levilactobacillus</taxon>
    </lineage>
</organism>
<dbReference type="RefSeq" id="WP_096109858.1">
    <property type="nucleotide sequence ID" value="NZ_NVYO01000001.1"/>
</dbReference>
<reference evidence="2 3" key="1">
    <citation type="submission" date="2017-09" db="EMBL/GenBank/DDBJ databases">
        <title>Genome sequence of Lactobacillus brevis D7.</title>
        <authorList>
            <person name="Kwon M.-S."/>
            <person name="Lim S.K."/>
            <person name="Choi H.-J."/>
        </authorList>
    </citation>
    <scope>NUCLEOTIDE SEQUENCE [LARGE SCALE GENOMIC DNA]</scope>
    <source>
        <strain evidence="2 3">D7</strain>
    </source>
</reference>